<evidence type="ECO:0000313" key="1">
    <source>
        <dbReference type="EMBL" id="MDX8046153.1"/>
    </source>
</evidence>
<proteinExistence type="predicted"/>
<name>A0ACC6M5A6_9BACI</name>
<reference evidence="1" key="1">
    <citation type="submission" date="2023-11" db="EMBL/GenBank/DDBJ databases">
        <title>Gracilibacillus pellucida a moderately halophilic bacterium isolated from saline soil in Xinjiang province.</title>
        <authorList>
            <person name="Zhang Z."/>
            <person name="Tan F."/>
            <person name="Wang Y."/>
            <person name="Xia M."/>
        </authorList>
    </citation>
    <scope>NUCLEOTIDE SEQUENCE</scope>
    <source>
        <strain evidence="1">S3-1-1</strain>
    </source>
</reference>
<keyword evidence="2" id="KW-1185">Reference proteome</keyword>
<gene>
    <name evidence="1" type="ORF">SH601_09135</name>
</gene>
<comment type="caution">
    <text evidence="1">The sequence shown here is derived from an EMBL/GenBank/DDBJ whole genome shotgun (WGS) entry which is preliminary data.</text>
</comment>
<dbReference type="Proteomes" id="UP001277972">
    <property type="component" value="Unassembled WGS sequence"/>
</dbReference>
<accession>A0ACC6M5A6</accession>
<protein>
    <submittedName>
        <fullName evidence="1">PBP1A family penicillin-binding protein</fullName>
    </submittedName>
</protein>
<dbReference type="EMBL" id="JAWZSR010000004">
    <property type="protein sequence ID" value="MDX8046153.1"/>
    <property type="molecule type" value="Genomic_DNA"/>
</dbReference>
<sequence>MTENNQSRMERRKQQKQKKDIKKPIWKKIMRYALIAVLVIALAVGGLFTYYIATAPSLDSDLLADPASTNLYDINGDVFAKLGSQKRTKIAFDDIPPTLLDAVLATEDVRFFDHIGIDFKRIGGAILANISSGFGSQGASTITQQVVKDSFLTNDKKLKRKVQEQWLALKLDREYTKEEIMAMYLNKIYYGAGAYGAAMAAEVYFGKTDLNDLTLAESAILAGLPQRPSAYDPFVNPDLTKQRMNTVLDLMVQHNKITEEEADEARDVNIEELLTEKKPDFVKYEGFIQQVRDEVQEKTGNDIYQDSLEVYTTLDPQAQEHVEFLLSDDDENPIQFENDEIQAGLTIVDTPTGAIRAIGGGRHRENDGWNYAIDGDGRQGGSVMKPILAFGPAIEYLKWSTYHQLNDDKPYPVSGSSDVTNWNDQYQGWMSIRYALNQSLNVPTLKTFEEVGMGDAKSFAEGLGIHFKENLTIRDAIGGTANGVTSLDIAGAYAAFGNKGIYHEPYSVIKVDYPDRRSDELKSEAEVAMSDSTAYMVTDMLKSVVQTGTATDANISGLPLAGKTGTTNDYSDSWFVGYTTNYTVSVWTGYDDHSTISNRNTAKTLFKETMSYISNGLETQDFEKPDSVVEVDIEKGSNPAKRPSEYTPSSQIVTELFVKGTEPNAVSEKFDELDPVSNLTGDYDEEAESINVQWDYDNNETQFKVSAGTDDDMKELTTTDNKEIEISNVDKGSTYTIEVIALNDDMTSDPVTVTVEVPEDEAEELSQVSQLTQSYDPANRSALISWEYDVNEQIEFEITVQDEGSTVDQFTTNNTSINITQLEPNKTYTIHVTPKSTDGDGSGPSASVQVTTDSEDNSEQPEEEEPEQSEQDNDNQDQAEQEQEAEDPADENQPSNDEEQNTQTQEDGEN</sequence>
<evidence type="ECO:0000313" key="2">
    <source>
        <dbReference type="Proteomes" id="UP001277972"/>
    </source>
</evidence>
<organism evidence="1 2">
    <name type="scientific">Gracilibacillus pellucidus</name>
    <dbReference type="NCBI Taxonomy" id="3095368"/>
    <lineage>
        <taxon>Bacteria</taxon>
        <taxon>Bacillati</taxon>
        <taxon>Bacillota</taxon>
        <taxon>Bacilli</taxon>
        <taxon>Bacillales</taxon>
        <taxon>Bacillaceae</taxon>
        <taxon>Gracilibacillus</taxon>
    </lineage>
</organism>